<keyword evidence="4" id="KW-1185">Reference proteome</keyword>
<dbReference type="Proteomes" id="UP000465361">
    <property type="component" value="Unassembled WGS sequence"/>
</dbReference>
<evidence type="ECO:0000313" key="4">
    <source>
        <dbReference type="Proteomes" id="UP000465361"/>
    </source>
</evidence>
<dbReference type="AlphaFoldDB" id="A0A7I9Y208"/>
<keyword evidence="1" id="KW-1133">Transmembrane helix</keyword>
<keyword evidence="1" id="KW-0472">Membrane</keyword>
<gene>
    <name evidence="3" type="ORF">MBOT_34770</name>
</gene>
<feature type="domain" description="Low molecular weight protein antigen 6 PH" evidence="2">
    <location>
        <begin position="73"/>
        <end position="142"/>
    </location>
</feature>
<feature type="transmembrane region" description="Helical" evidence="1">
    <location>
        <begin position="20"/>
        <end position="40"/>
    </location>
</feature>
<dbReference type="Pfam" id="PF10756">
    <property type="entry name" value="bPH_6"/>
    <property type="match status" value="1"/>
</dbReference>
<evidence type="ECO:0000259" key="2">
    <source>
        <dbReference type="Pfam" id="PF10756"/>
    </source>
</evidence>
<comment type="caution">
    <text evidence="3">The sequence shown here is derived from an EMBL/GenBank/DDBJ whole genome shotgun (WGS) entry which is preliminary data.</text>
</comment>
<dbReference type="InterPro" id="IPR019692">
    <property type="entry name" value="CFP-6_PH"/>
</dbReference>
<proteinExistence type="predicted"/>
<accession>A0A7I9Y208</accession>
<evidence type="ECO:0000313" key="3">
    <source>
        <dbReference type="EMBL" id="GFG76112.1"/>
    </source>
</evidence>
<reference evidence="3 4" key="1">
    <citation type="journal article" date="2019" name="Emerg. Microbes Infect.">
        <title>Comprehensive subspecies identification of 175 nontuberculous mycobacteria species based on 7547 genomic profiles.</title>
        <authorList>
            <person name="Matsumoto Y."/>
            <person name="Kinjo T."/>
            <person name="Motooka D."/>
            <person name="Nabeya D."/>
            <person name="Jung N."/>
            <person name="Uechi K."/>
            <person name="Horii T."/>
            <person name="Iida T."/>
            <person name="Fujita J."/>
            <person name="Nakamura S."/>
        </authorList>
    </citation>
    <scope>NUCLEOTIDE SEQUENCE [LARGE SCALE GENOMIC DNA]</scope>
    <source>
        <strain evidence="3 4">JCM 17322</strain>
    </source>
</reference>
<dbReference type="RefSeq" id="WP_163759205.1">
    <property type="nucleotide sequence ID" value="NZ_BLKW01000004.1"/>
</dbReference>
<sequence>MNATSGHDWDAEIRPYLTPYFAYGAAFVIAAAHIAVGALLKAKSTGVVFQTADQVAIGALGIVIAGLVLLLARPRLRVGPAGLSVRNLVGYRLIPWSAVVDVSFPDGARWARIDLPGDEYIPVLAIQAVDKNRAVDAMNTVRASLLRYRPDLRSAADDTSSA</sequence>
<evidence type="ECO:0000256" key="1">
    <source>
        <dbReference type="SAM" id="Phobius"/>
    </source>
</evidence>
<organism evidence="3 4">
    <name type="scientific">Mycobacterium botniense</name>
    <dbReference type="NCBI Taxonomy" id="84962"/>
    <lineage>
        <taxon>Bacteria</taxon>
        <taxon>Bacillati</taxon>
        <taxon>Actinomycetota</taxon>
        <taxon>Actinomycetes</taxon>
        <taxon>Mycobacteriales</taxon>
        <taxon>Mycobacteriaceae</taxon>
        <taxon>Mycobacterium</taxon>
    </lineage>
</organism>
<name>A0A7I9Y208_9MYCO</name>
<keyword evidence="1" id="KW-0812">Transmembrane</keyword>
<feature type="transmembrane region" description="Helical" evidence="1">
    <location>
        <begin position="52"/>
        <end position="72"/>
    </location>
</feature>
<protein>
    <submittedName>
        <fullName evidence="3">Membrane protein</fullName>
    </submittedName>
</protein>
<dbReference type="EMBL" id="BLKW01000004">
    <property type="protein sequence ID" value="GFG76112.1"/>
    <property type="molecule type" value="Genomic_DNA"/>
</dbReference>